<dbReference type="InterPro" id="IPR003034">
    <property type="entry name" value="SAP_dom"/>
</dbReference>
<feature type="non-terminal residue" evidence="3">
    <location>
        <position position="118"/>
    </location>
</feature>
<dbReference type="InterPro" id="IPR036361">
    <property type="entry name" value="SAP_dom_sf"/>
</dbReference>
<evidence type="ECO:0000259" key="2">
    <source>
        <dbReference type="SMART" id="SM00513"/>
    </source>
</evidence>
<dbReference type="AlphaFoldDB" id="A0ABD2PUP3"/>
<feature type="compositionally biased region" description="Basic and acidic residues" evidence="1">
    <location>
        <begin position="79"/>
        <end position="96"/>
    </location>
</feature>
<dbReference type="EMBL" id="JBJKFK010002401">
    <property type="protein sequence ID" value="KAL3311165.1"/>
    <property type="molecule type" value="Genomic_DNA"/>
</dbReference>
<comment type="caution">
    <text evidence="3">The sequence shown here is derived from an EMBL/GenBank/DDBJ whole genome shotgun (WGS) entry which is preliminary data.</text>
</comment>
<evidence type="ECO:0000313" key="4">
    <source>
        <dbReference type="Proteomes" id="UP001626550"/>
    </source>
</evidence>
<dbReference type="Gene3D" id="1.10.720.30">
    <property type="entry name" value="SAP domain"/>
    <property type="match status" value="1"/>
</dbReference>
<feature type="region of interest" description="Disordered" evidence="1">
    <location>
        <begin position="69"/>
        <end position="118"/>
    </location>
</feature>
<proteinExistence type="predicted"/>
<sequence length="118" mass="12488">MSSVEELGKLKILELKKLCKDQNLPDTGKKADLISRLLLSGEDEPANVSVAPEEEAALLGDDSICLDSPKSSSLAGGKHSSEFDDDSPIKKAKADSGDDNLDDSVEDDVNVVTLSEGE</sequence>
<feature type="domain" description="SAP" evidence="2">
    <location>
        <begin position="7"/>
        <end position="41"/>
    </location>
</feature>
<accession>A0ABD2PUP3</accession>
<feature type="compositionally biased region" description="Acidic residues" evidence="1">
    <location>
        <begin position="97"/>
        <end position="109"/>
    </location>
</feature>
<name>A0ABD2PUP3_9PLAT</name>
<organism evidence="3 4">
    <name type="scientific">Cichlidogyrus casuarinus</name>
    <dbReference type="NCBI Taxonomy" id="1844966"/>
    <lineage>
        <taxon>Eukaryota</taxon>
        <taxon>Metazoa</taxon>
        <taxon>Spiralia</taxon>
        <taxon>Lophotrochozoa</taxon>
        <taxon>Platyhelminthes</taxon>
        <taxon>Monogenea</taxon>
        <taxon>Monopisthocotylea</taxon>
        <taxon>Dactylogyridea</taxon>
        <taxon>Ancyrocephalidae</taxon>
        <taxon>Cichlidogyrus</taxon>
    </lineage>
</organism>
<dbReference type="Proteomes" id="UP001626550">
    <property type="component" value="Unassembled WGS sequence"/>
</dbReference>
<gene>
    <name evidence="3" type="ORF">Ciccas_010260</name>
</gene>
<evidence type="ECO:0000313" key="3">
    <source>
        <dbReference type="EMBL" id="KAL3311165.1"/>
    </source>
</evidence>
<evidence type="ECO:0000256" key="1">
    <source>
        <dbReference type="SAM" id="MobiDB-lite"/>
    </source>
</evidence>
<protein>
    <recommendedName>
        <fullName evidence="2">SAP domain-containing protein</fullName>
    </recommendedName>
</protein>
<dbReference type="SMART" id="SM00513">
    <property type="entry name" value="SAP"/>
    <property type="match status" value="1"/>
</dbReference>
<reference evidence="3 4" key="1">
    <citation type="submission" date="2024-11" db="EMBL/GenBank/DDBJ databases">
        <title>Adaptive evolution of stress response genes in parasites aligns with host niche diversity.</title>
        <authorList>
            <person name="Hahn C."/>
            <person name="Resl P."/>
        </authorList>
    </citation>
    <scope>NUCLEOTIDE SEQUENCE [LARGE SCALE GENOMIC DNA]</scope>
    <source>
        <strain evidence="3">EGGRZ-B1_66</strain>
        <tissue evidence="3">Body</tissue>
    </source>
</reference>
<dbReference type="SUPFAM" id="SSF68906">
    <property type="entry name" value="SAP domain"/>
    <property type="match status" value="1"/>
</dbReference>
<dbReference type="Pfam" id="PF02037">
    <property type="entry name" value="SAP"/>
    <property type="match status" value="1"/>
</dbReference>
<keyword evidence="4" id="KW-1185">Reference proteome</keyword>